<proteinExistence type="predicted"/>
<protein>
    <submittedName>
        <fullName evidence="1">Uncharacterized protein</fullName>
    </submittedName>
</protein>
<dbReference type="RefSeq" id="WP_179636312.1">
    <property type="nucleotide sequence ID" value="NZ_JACCFH010000002.1"/>
</dbReference>
<keyword evidence="2" id="KW-1185">Reference proteome</keyword>
<accession>A0A7Y9R4H5</accession>
<evidence type="ECO:0000313" key="2">
    <source>
        <dbReference type="Proteomes" id="UP000518288"/>
    </source>
</evidence>
<reference evidence="1 2" key="1">
    <citation type="submission" date="2020-07" db="EMBL/GenBank/DDBJ databases">
        <title>Genomic Encyclopedia of Archaeal and Bacterial Type Strains, Phase II (KMG-II): from individual species to whole genera.</title>
        <authorList>
            <person name="Goeker M."/>
        </authorList>
    </citation>
    <scope>NUCLEOTIDE SEQUENCE [LARGE SCALE GENOMIC DNA]</scope>
    <source>
        <strain evidence="1 2">DSM 21226</strain>
    </source>
</reference>
<comment type="caution">
    <text evidence="1">The sequence shown here is derived from an EMBL/GenBank/DDBJ whole genome shotgun (WGS) entry which is preliminary data.</text>
</comment>
<organism evidence="1 2">
    <name type="scientific">Sphaerotilus montanus</name>
    <dbReference type="NCBI Taxonomy" id="522889"/>
    <lineage>
        <taxon>Bacteria</taxon>
        <taxon>Pseudomonadati</taxon>
        <taxon>Pseudomonadota</taxon>
        <taxon>Betaproteobacteria</taxon>
        <taxon>Burkholderiales</taxon>
        <taxon>Sphaerotilaceae</taxon>
        <taxon>Sphaerotilus</taxon>
    </lineage>
</organism>
<gene>
    <name evidence="1" type="ORF">BDD16_004470</name>
</gene>
<name>A0A7Y9R4H5_9BURK</name>
<sequence length="407" mass="44748">MEDRFQAPIAASIYWMLPGPQGFIDSVSHAIAHSRALVVGAQGRAVTGFGYAFEHALRASHADTDQPVRLNVEDGSHIESDVGHHMGMATMSPSQLARHASGKRHTIVLAPKTPRAVDKCRQYLMDFAEASQGASARGAVTLVVVRTDMGASWPKTAGLSQVQFSGALSPEEMKAYVGMRMIGRRGPGSTALTQHLVAEFAGFDAGFAEELMRLDEHDLLDLPQSLSLVAHRMSTTDAIWRESRFDTGSVAEINGDVQAHVLHEWHLASHEGPMQEAAVRSIASRYWRAALHALMPWLEERRHRIVTILTPALEVYLAPTGGVRRKTSRGDRVIETAIPDLECNDIVHMQLDQQNKLVVFDPHQRAAADICFKVTRVRNDLAHMKCPDPGAIIALVQAMDELFRDAP</sequence>
<evidence type="ECO:0000313" key="1">
    <source>
        <dbReference type="EMBL" id="NYG35408.1"/>
    </source>
</evidence>
<dbReference type="AlphaFoldDB" id="A0A7Y9R4H5"/>
<dbReference type="EMBL" id="JACCFH010000002">
    <property type="protein sequence ID" value="NYG35408.1"/>
    <property type="molecule type" value="Genomic_DNA"/>
</dbReference>
<dbReference type="Proteomes" id="UP000518288">
    <property type="component" value="Unassembled WGS sequence"/>
</dbReference>